<evidence type="ECO:0000313" key="4">
    <source>
        <dbReference type="EMBL" id="GBG80096.1"/>
    </source>
</evidence>
<keyword evidence="1" id="KW-0862">Zinc</keyword>
<dbReference type="GO" id="GO:0003676">
    <property type="term" value="F:nucleic acid binding"/>
    <property type="evidence" value="ECO:0007669"/>
    <property type="project" value="InterPro"/>
</dbReference>
<feature type="region of interest" description="Disordered" evidence="2">
    <location>
        <begin position="359"/>
        <end position="468"/>
    </location>
</feature>
<evidence type="ECO:0000256" key="1">
    <source>
        <dbReference type="PROSITE-ProRule" id="PRU00047"/>
    </source>
</evidence>
<dbReference type="GO" id="GO:0008270">
    <property type="term" value="F:zinc ion binding"/>
    <property type="evidence" value="ECO:0007669"/>
    <property type="project" value="UniProtKB-KW"/>
</dbReference>
<evidence type="ECO:0000256" key="2">
    <source>
        <dbReference type="SAM" id="MobiDB-lite"/>
    </source>
</evidence>
<organism evidence="4 5">
    <name type="scientific">Chara braunii</name>
    <name type="common">Braun's stonewort</name>
    <dbReference type="NCBI Taxonomy" id="69332"/>
    <lineage>
        <taxon>Eukaryota</taxon>
        <taxon>Viridiplantae</taxon>
        <taxon>Streptophyta</taxon>
        <taxon>Charophyceae</taxon>
        <taxon>Charales</taxon>
        <taxon>Characeae</taxon>
        <taxon>Chara</taxon>
    </lineage>
</organism>
<dbReference type="Gramene" id="GBG80096">
    <property type="protein sequence ID" value="GBG80096"/>
    <property type="gene ID" value="CBR_g30463"/>
</dbReference>
<dbReference type="OrthoDB" id="5535068at2759"/>
<evidence type="ECO:0000259" key="3">
    <source>
        <dbReference type="PROSITE" id="PS50158"/>
    </source>
</evidence>
<feature type="compositionally biased region" description="Basic and acidic residues" evidence="2">
    <location>
        <begin position="623"/>
        <end position="633"/>
    </location>
</feature>
<dbReference type="InterPro" id="IPR021109">
    <property type="entry name" value="Peptidase_aspartic_dom_sf"/>
</dbReference>
<name>A0A388LCT0_CHABU</name>
<feature type="compositionally biased region" description="Basic and acidic residues" evidence="2">
    <location>
        <begin position="361"/>
        <end position="370"/>
    </location>
</feature>
<reference evidence="4 5" key="1">
    <citation type="journal article" date="2018" name="Cell">
        <title>The Chara Genome: Secondary Complexity and Implications for Plant Terrestrialization.</title>
        <authorList>
            <person name="Nishiyama T."/>
            <person name="Sakayama H."/>
            <person name="Vries J.D."/>
            <person name="Buschmann H."/>
            <person name="Saint-Marcoux D."/>
            <person name="Ullrich K.K."/>
            <person name="Haas F.B."/>
            <person name="Vanderstraeten L."/>
            <person name="Becker D."/>
            <person name="Lang D."/>
            <person name="Vosolsobe S."/>
            <person name="Rombauts S."/>
            <person name="Wilhelmsson P.K.I."/>
            <person name="Janitza P."/>
            <person name="Kern R."/>
            <person name="Heyl A."/>
            <person name="Rumpler F."/>
            <person name="Villalobos L.I.A.C."/>
            <person name="Clay J.M."/>
            <person name="Skokan R."/>
            <person name="Toyoda A."/>
            <person name="Suzuki Y."/>
            <person name="Kagoshima H."/>
            <person name="Schijlen E."/>
            <person name="Tajeshwar N."/>
            <person name="Catarino B."/>
            <person name="Hetherington A.J."/>
            <person name="Saltykova A."/>
            <person name="Bonnot C."/>
            <person name="Breuninger H."/>
            <person name="Symeonidi A."/>
            <person name="Radhakrishnan G.V."/>
            <person name="Van Nieuwerburgh F."/>
            <person name="Deforce D."/>
            <person name="Chang C."/>
            <person name="Karol K.G."/>
            <person name="Hedrich R."/>
            <person name="Ulvskov P."/>
            <person name="Glockner G."/>
            <person name="Delwiche C.F."/>
            <person name="Petrasek J."/>
            <person name="Van de Peer Y."/>
            <person name="Friml J."/>
            <person name="Beilby M."/>
            <person name="Dolan L."/>
            <person name="Kohara Y."/>
            <person name="Sugano S."/>
            <person name="Fujiyama A."/>
            <person name="Delaux P.-M."/>
            <person name="Quint M."/>
            <person name="TheiBen G."/>
            <person name="Hagemann M."/>
            <person name="Harholt J."/>
            <person name="Dunand C."/>
            <person name="Zachgo S."/>
            <person name="Langdale J."/>
            <person name="Maumus F."/>
            <person name="Straeten D.V.D."/>
            <person name="Gould S.B."/>
            <person name="Rensing S.A."/>
        </authorList>
    </citation>
    <scope>NUCLEOTIDE SEQUENCE [LARGE SCALE GENOMIC DNA]</scope>
    <source>
        <strain evidence="4 5">S276</strain>
    </source>
</reference>
<feature type="compositionally biased region" description="Acidic residues" evidence="2">
    <location>
        <begin position="232"/>
        <end position="251"/>
    </location>
</feature>
<comment type="caution">
    <text evidence="4">The sequence shown here is derived from an EMBL/GenBank/DDBJ whole genome shotgun (WGS) entry which is preliminary data.</text>
</comment>
<sequence length="989" mass="110111">MWAGKYGVTLPRIRGEGEVTTELFEIYEQETAVRFSVASDENGCTRKTEIFLSPDAQLVFATELAEGKDPLGIAEKTLERVQRLRRGGTGGPVFDRVEYRGREEVPRAGHGRTWSIPTWAYRLLYKDDETARKVRLWSQVIEKFPLGEEGGHELFTQCWESRKDTDFEWWARVGEFIKPLFSGQPGDVDRDLIRRCAQEGVRGISDLEIANLALAASEEKKLRDSWWTVTSEESEGEGADEDSSEEKEGTEEEKSSGNNRDSEGLRRISRGERESLVAFTRRFKCLSQTLVDRGMLSEVDRCVIFMLHLPEEKRKEVLEKAPRDSANFEKVAEVVFTGGGVDVREYMKETLDMALRNMRGIRNDGPRGSDRPPPAPPGPRWGDRPAGRRNESSGQGGWRNDREIGGNRGSDWGTSHWKDARDGRWGDAPQARAPGPRPEFRAPPPPSPPPPAPPAPIAATAQRGPLPNNPQARAGCVYCNEENHIRRDCPYLTEALRLGVVKLNENKWVVWGDSGEVVSFYPSMKVNVDKRVALQEARLGKKPEVGGSSSAAHIEMVESPGGLSIREPQVSSIKFIDTQAEEERLCLRVRTQVGAETSENQASVTESTEVKSGDSDQPMTDAKAVEEKKEKPTSPKSPKKRGPKKFEMKCTLDEIDTVAPLRQTLMEPMQCTILEYLATSKSAREELLSIIRKVRVPLAVAPTVLVEGPAKEEVQATRITMEELPVNFFSGEEAKKFYVLGSGQLQAVVSGKKMRALVDNGSESTVCRDSIARELGLEIDRGVSMSMVVADNKLQPAEGVCYSPVIEVAGVEATVLIFSVKECSSELILGRTWLSAVHATTVYLPDGSQTLSIQSLDGIRVVLKTVDAQDERNRTSLTRRKGAQSRVYQVRLEEVPLTGRGPKGDQLETEDVGDRIVINGMGYEKEDEGEEFGGRDRTGEATISEEEIGDIIRKRKETERQRITADRLTKMDIGDENITEKEKEFIAMT</sequence>
<dbReference type="SUPFAM" id="SSF50630">
    <property type="entry name" value="Acid proteases"/>
    <property type="match status" value="1"/>
</dbReference>
<feature type="compositionally biased region" description="Basic and acidic residues" evidence="2">
    <location>
        <begin position="381"/>
        <end position="391"/>
    </location>
</feature>
<dbReference type="EMBL" id="BFEA01000336">
    <property type="protein sequence ID" value="GBG80096.1"/>
    <property type="molecule type" value="Genomic_DNA"/>
</dbReference>
<dbReference type="Proteomes" id="UP000265515">
    <property type="component" value="Unassembled WGS sequence"/>
</dbReference>
<dbReference type="CDD" id="cd00303">
    <property type="entry name" value="retropepsin_like"/>
    <property type="match status" value="1"/>
</dbReference>
<dbReference type="PROSITE" id="PS50158">
    <property type="entry name" value="ZF_CCHC"/>
    <property type="match status" value="1"/>
</dbReference>
<dbReference type="AlphaFoldDB" id="A0A388LCT0"/>
<feature type="compositionally biased region" description="Polar residues" evidence="2">
    <location>
        <begin position="596"/>
        <end position="607"/>
    </location>
</feature>
<accession>A0A388LCT0</accession>
<dbReference type="InterPro" id="IPR001878">
    <property type="entry name" value="Znf_CCHC"/>
</dbReference>
<keyword evidence="1" id="KW-0863">Zinc-finger</keyword>
<keyword evidence="5" id="KW-1185">Reference proteome</keyword>
<feature type="compositionally biased region" description="Basic and acidic residues" evidence="2">
    <location>
        <begin position="416"/>
        <end position="425"/>
    </location>
</feature>
<protein>
    <recommendedName>
        <fullName evidence="3">CCHC-type domain-containing protein</fullName>
    </recommendedName>
</protein>
<dbReference type="Gene3D" id="2.40.70.10">
    <property type="entry name" value="Acid Proteases"/>
    <property type="match status" value="1"/>
</dbReference>
<feature type="region of interest" description="Disordered" evidence="2">
    <location>
        <begin position="596"/>
        <end position="646"/>
    </location>
</feature>
<evidence type="ECO:0000313" key="5">
    <source>
        <dbReference type="Proteomes" id="UP000265515"/>
    </source>
</evidence>
<feature type="compositionally biased region" description="Pro residues" evidence="2">
    <location>
        <begin position="435"/>
        <end position="456"/>
    </location>
</feature>
<gene>
    <name evidence="4" type="ORF">CBR_g30463</name>
</gene>
<dbReference type="Pfam" id="PF13650">
    <property type="entry name" value="Asp_protease_2"/>
    <property type="match status" value="1"/>
</dbReference>
<feature type="domain" description="CCHC-type" evidence="3">
    <location>
        <begin position="476"/>
        <end position="490"/>
    </location>
</feature>
<feature type="compositionally biased region" description="Basic and acidic residues" evidence="2">
    <location>
        <begin position="252"/>
        <end position="267"/>
    </location>
</feature>
<keyword evidence="1" id="KW-0479">Metal-binding</keyword>
<feature type="region of interest" description="Disordered" evidence="2">
    <location>
        <begin position="226"/>
        <end position="267"/>
    </location>
</feature>
<proteinExistence type="predicted"/>